<dbReference type="Proteomes" id="UP001597183">
    <property type="component" value="Unassembled WGS sequence"/>
</dbReference>
<evidence type="ECO:0000313" key="3">
    <source>
        <dbReference type="EMBL" id="MFD1366477.1"/>
    </source>
</evidence>
<evidence type="ECO:0000259" key="2">
    <source>
        <dbReference type="Pfam" id="PF07488"/>
    </source>
</evidence>
<gene>
    <name evidence="3" type="ORF">ACFQ5G_14075</name>
</gene>
<dbReference type="Gene3D" id="3.20.20.80">
    <property type="entry name" value="Glycosidases"/>
    <property type="match status" value="1"/>
</dbReference>
<evidence type="ECO:0000259" key="1">
    <source>
        <dbReference type="Pfam" id="PF07477"/>
    </source>
</evidence>
<accession>A0ABW4A8J5</accession>
<dbReference type="Pfam" id="PF07488">
    <property type="entry name" value="Glyco_hydro_67M"/>
    <property type="match status" value="1"/>
</dbReference>
<keyword evidence="4" id="KW-1185">Reference proteome</keyword>
<dbReference type="PANTHER" id="PTHR39207:SF1">
    <property type="entry name" value="ALPHA-GLUCURONIDASE A"/>
    <property type="match status" value="1"/>
</dbReference>
<dbReference type="PANTHER" id="PTHR39207">
    <property type="entry name" value="ALPHA-GLUCURONIDASE A"/>
    <property type="match status" value="1"/>
</dbReference>
<feature type="domain" description="Glycosyl hydrolase family 67 catalytic" evidence="2">
    <location>
        <begin position="135"/>
        <end position="446"/>
    </location>
</feature>
<dbReference type="InterPro" id="IPR037054">
    <property type="entry name" value="A-glucoronidase_C_sf"/>
</dbReference>
<sequence length="670" mass="74146">MTSTPSPVIHPAWLPAEAFRALGSRRVRVDTAGDAGLLVGTVLAEVSRACARFGGSVQPPEAPADLVLTLAPRSRGDAARHGGPRPDRDLDGFRIGRRGASTVVTGDGPAGLFYGLFEVVRRGEAAFDPGLADERHEPAFGLRVLDHWDNVFVHRVMGQVERGYAGGSLFWDDGRLRDDLTRVGDYARLLAASGINAVTVNNVNVHAGETHLLTDRLGEVATIASTLRPYGIRLHLSINFAAPVILGDLPTADPLDPDVRRWWSDTTERVFETIPDFGGYLVKADSEGRPGPFSYGRTHADGANMLADALAPYDAPVRWRAFVYNHRQDWRDRSTDRARAAYDHFAPLDGRFRDNVILQVKHGPMDFQTREPVSPVLLAMSDTRLAVELQVTQEYTGQQKHVCYLPPMWSSVLGFQPTGDDGPTLATRLSGGVLSAVANVGDDPFWTGHPLAQANLYAVGRLGWTPGRDPAEILDEWIGLTFPGTPRHLLHALMDDSWETYEQYTAPLGVGFMVRPGHHYGPDVDGYEYTPWGTYHFADRDGLGVDRTVATGTGYTAQYPRPWSERYEHPDTCPDELLLFFHHVPYTHVLHSGSTVIQHIYDTRFAGAQRVAEMQAAWAQAAELVDPAVHTRVTERLAEQRRSAEEWRDQLNTYFHRKSGIPDAKGRPIH</sequence>
<organism evidence="3 4">
    <name type="scientific">Actinoplanes sichuanensis</name>
    <dbReference type="NCBI Taxonomy" id="512349"/>
    <lineage>
        <taxon>Bacteria</taxon>
        <taxon>Bacillati</taxon>
        <taxon>Actinomycetota</taxon>
        <taxon>Actinomycetes</taxon>
        <taxon>Micromonosporales</taxon>
        <taxon>Micromonosporaceae</taxon>
        <taxon>Actinoplanes</taxon>
    </lineage>
</organism>
<dbReference type="Pfam" id="PF07477">
    <property type="entry name" value="Glyco_hydro_67C"/>
    <property type="match status" value="1"/>
</dbReference>
<evidence type="ECO:0000313" key="4">
    <source>
        <dbReference type="Proteomes" id="UP001597183"/>
    </source>
</evidence>
<proteinExistence type="predicted"/>
<reference evidence="4" key="1">
    <citation type="journal article" date="2019" name="Int. J. Syst. Evol. Microbiol.">
        <title>The Global Catalogue of Microorganisms (GCM) 10K type strain sequencing project: providing services to taxonomists for standard genome sequencing and annotation.</title>
        <authorList>
            <consortium name="The Broad Institute Genomics Platform"/>
            <consortium name="The Broad Institute Genome Sequencing Center for Infectious Disease"/>
            <person name="Wu L."/>
            <person name="Ma J."/>
        </authorList>
    </citation>
    <scope>NUCLEOTIDE SEQUENCE [LARGE SCALE GENOMIC DNA]</scope>
    <source>
        <strain evidence="4">CCM 7526</strain>
    </source>
</reference>
<comment type="caution">
    <text evidence="3">The sequence shown here is derived from an EMBL/GenBank/DDBJ whole genome shotgun (WGS) entry which is preliminary data.</text>
</comment>
<dbReference type="InterPro" id="IPR017853">
    <property type="entry name" value="GH"/>
</dbReference>
<dbReference type="EMBL" id="JBHTMK010000018">
    <property type="protein sequence ID" value="MFD1366477.1"/>
    <property type="molecule type" value="Genomic_DNA"/>
</dbReference>
<dbReference type="InterPro" id="IPR011100">
    <property type="entry name" value="Glyco_hydro_67_cat"/>
</dbReference>
<dbReference type="RefSeq" id="WP_317793237.1">
    <property type="nucleotide sequence ID" value="NZ_AP028461.1"/>
</dbReference>
<name>A0ABW4A8J5_9ACTN</name>
<feature type="domain" description="Glycosyl hydrolase family 67 C-terminal" evidence="1">
    <location>
        <begin position="447"/>
        <end position="667"/>
    </location>
</feature>
<dbReference type="SUPFAM" id="SSF51445">
    <property type="entry name" value="(Trans)glycosidases"/>
    <property type="match status" value="1"/>
</dbReference>
<protein>
    <submittedName>
        <fullName evidence="3">Alpha-glucuronidase</fullName>
    </submittedName>
</protein>
<dbReference type="InterPro" id="IPR011099">
    <property type="entry name" value="Glyco_hydro_67_C"/>
</dbReference>
<dbReference type="Gene3D" id="3.90.1330.10">
    <property type="entry name" value="Alpha-glucuronidase, C-terminal domain"/>
    <property type="match status" value="1"/>
</dbReference>